<dbReference type="Pfam" id="PF04350">
    <property type="entry name" value="PilO"/>
    <property type="match status" value="1"/>
</dbReference>
<evidence type="ECO:0000256" key="1">
    <source>
        <dbReference type="SAM" id="Phobius"/>
    </source>
</evidence>
<dbReference type="Proteomes" id="UP000652013">
    <property type="component" value="Unassembled WGS sequence"/>
</dbReference>
<keyword evidence="1" id="KW-1133">Transmembrane helix</keyword>
<evidence type="ECO:0000313" key="2">
    <source>
        <dbReference type="EMBL" id="GIJ05696.1"/>
    </source>
</evidence>
<evidence type="ECO:0008006" key="4">
    <source>
        <dbReference type="Google" id="ProtNLM"/>
    </source>
</evidence>
<dbReference type="GO" id="GO:0043107">
    <property type="term" value="P:type IV pilus-dependent motility"/>
    <property type="evidence" value="ECO:0007669"/>
    <property type="project" value="InterPro"/>
</dbReference>
<dbReference type="InterPro" id="IPR014717">
    <property type="entry name" value="Transl_elong_EF1B/ribsomal_bS6"/>
</dbReference>
<dbReference type="RefSeq" id="WP_203940899.1">
    <property type="nucleotide sequence ID" value="NZ_BAAAGJ010000003.1"/>
</dbReference>
<keyword evidence="1" id="KW-0472">Membrane</keyword>
<feature type="transmembrane region" description="Helical" evidence="1">
    <location>
        <begin position="7"/>
        <end position="28"/>
    </location>
</feature>
<keyword evidence="3" id="KW-1185">Reference proteome</keyword>
<dbReference type="EMBL" id="BOOY01000036">
    <property type="protein sequence ID" value="GIJ05696.1"/>
    <property type="molecule type" value="Genomic_DNA"/>
</dbReference>
<keyword evidence="1" id="KW-0812">Transmembrane</keyword>
<reference evidence="2" key="1">
    <citation type="submission" date="2021-01" db="EMBL/GenBank/DDBJ databases">
        <title>Whole genome shotgun sequence of Spirilliplanes yamanashiensis NBRC 15828.</title>
        <authorList>
            <person name="Komaki H."/>
            <person name="Tamura T."/>
        </authorList>
    </citation>
    <scope>NUCLEOTIDE SEQUENCE</scope>
    <source>
        <strain evidence="2">NBRC 15828</strain>
    </source>
</reference>
<evidence type="ECO:0000313" key="3">
    <source>
        <dbReference type="Proteomes" id="UP000652013"/>
    </source>
</evidence>
<organism evidence="2 3">
    <name type="scientific">Spirilliplanes yamanashiensis</name>
    <dbReference type="NCBI Taxonomy" id="42233"/>
    <lineage>
        <taxon>Bacteria</taxon>
        <taxon>Bacillati</taxon>
        <taxon>Actinomycetota</taxon>
        <taxon>Actinomycetes</taxon>
        <taxon>Micromonosporales</taxon>
        <taxon>Micromonosporaceae</taxon>
        <taxon>Spirilliplanes</taxon>
    </lineage>
</organism>
<dbReference type="InterPro" id="IPR007445">
    <property type="entry name" value="PilO"/>
</dbReference>
<gene>
    <name evidence="2" type="ORF">Sya03_50480</name>
</gene>
<dbReference type="GO" id="GO:0043683">
    <property type="term" value="P:type IV pilus assembly"/>
    <property type="evidence" value="ECO:0007669"/>
    <property type="project" value="InterPro"/>
</dbReference>
<name>A0A8J4DL70_9ACTN</name>
<comment type="caution">
    <text evidence="2">The sequence shown here is derived from an EMBL/GenBank/DDBJ whole genome shotgun (WGS) entry which is preliminary data.</text>
</comment>
<protein>
    <recommendedName>
        <fullName evidence="4">Type IV pilus assembly protein PilO</fullName>
    </recommendedName>
</protein>
<dbReference type="AlphaFoldDB" id="A0A8J4DL70"/>
<dbReference type="Gene3D" id="3.30.70.60">
    <property type="match status" value="1"/>
</dbReference>
<proteinExistence type="predicted"/>
<accession>A0A8J4DL70</accession>
<sequence length="199" mass="20810">MRAHADRLWLLGGAIGVVILVAVGWLLLINPAHGDADGYREQTEVSEIQLIALHKRLGELKEQQAKLPTYKAELARNRQALPLDTGIPAFLRQLEDAGDAVGATVSNVNVGVPSQETGAGLSAYSLPVTVTVDGRIGAMGPFLDQLQQVQPRAVLVQSANLAASTEENGKDGTNMTLTMKVFVAPAAGGTPAASPAPTN</sequence>